<evidence type="ECO:0000313" key="1">
    <source>
        <dbReference type="EMBL" id="ART63743.1"/>
    </source>
</evidence>
<evidence type="ECO:0000313" key="2">
    <source>
        <dbReference type="Proteomes" id="UP000194457"/>
    </source>
</evidence>
<dbReference type="AlphaFoldDB" id="A0A240URN9"/>
<organism evidence="1 2">
    <name type="scientific">Kushneria marisflavi</name>
    <dbReference type="NCBI Taxonomy" id="157779"/>
    <lineage>
        <taxon>Bacteria</taxon>
        <taxon>Pseudomonadati</taxon>
        <taxon>Pseudomonadota</taxon>
        <taxon>Gammaproteobacteria</taxon>
        <taxon>Oceanospirillales</taxon>
        <taxon>Halomonadaceae</taxon>
        <taxon>Kushneria</taxon>
    </lineage>
</organism>
<dbReference type="SUPFAM" id="SSF50129">
    <property type="entry name" value="GroES-like"/>
    <property type="match status" value="1"/>
</dbReference>
<dbReference type="Gene3D" id="3.90.180.10">
    <property type="entry name" value="Medium-chain alcohol dehydrogenases, catalytic domain"/>
    <property type="match status" value="1"/>
</dbReference>
<dbReference type="CDD" id="cd08276">
    <property type="entry name" value="MDR7"/>
    <property type="match status" value="1"/>
</dbReference>
<dbReference type="InterPro" id="IPR011032">
    <property type="entry name" value="GroES-like_sf"/>
</dbReference>
<proteinExistence type="predicted"/>
<dbReference type="Proteomes" id="UP000194457">
    <property type="component" value="Chromosome"/>
</dbReference>
<dbReference type="InterPro" id="IPR020843">
    <property type="entry name" value="ER"/>
</dbReference>
<dbReference type="Gene3D" id="3.40.50.720">
    <property type="entry name" value="NAD(P)-binding Rossmann-like Domain"/>
    <property type="match status" value="1"/>
</dbReference>
<dbReference type="KEGG" id="kma:B9H00_12335"/>
<sequence length="337" mass="36292">MRLYTLPNTGAISDLTLTERDTPRPARGQVLVRMRAASLNYRDLMVVTGKYGRGGVAPDRIPLSDGAGEVVEIGENVTRFNVGDRVAGIFMQNWLGGEVNDSHPGSALGGAMDGVLSEYVLFDQEGLVALPEHLSYEEGATLPCAAVTAWNALYAGKSPLKAGDSVLLLGTGGVSMFGLQFARAAGARAIQTSSSDDKLARVRELGADATINYRQTPEWQEDVQRLTDGRGVDHVVEVGGAGTLPRSIESARLGGQINLIGVLTGGEINPTAIMRKSVLMRGIYVGSREMFEQMNRAITQHRIKPVIDRTFAFDDTRAAFEHLQSQQHLGKVVITLD</sequence>
<dbReference type="SMART" id="SM00829">
    <property type="entry name" value="PKS_ER"/>
    <property type="match status" value="1"/>
</dbReference>
<name>A0A240URN9_9GAMM</name>
<dbReference type="InterPro" id="IPR013149">
    <property type="entry name" value="ADH-like_C"/>
</dbReference>
<accession>A0A240URN9</accession>
<dbReference type="Pfam" id="PF08240">
    <property type="entry name" value="ADH_N"/>
    <property type="match status" value="1"/>
</dbReference>
<dbReference type="PANTHER" id="PTHR45033:SF2">
    <property type="entry name" value="ZINC-TYPE ALCOHOL DEHYDROGENASE-LIKE PROTEIN C1773.06C"/>
    <property type="match status" value="1"/>
</dbReference>
<dbReference type="PANTHER" id="PTHR45033">
    <property type="match status" value="1"/>
</dbReference>
<dbReference type="InterPro" id="IPR036291">
    <property type="entry name" value="NAD(P)-bd_dom_sf"/>
</dbReference>
<dbReference type="Pfam" id="PF00107">
    <property type="entry name" value="ADH_zinc_N"/>
    <property type="match status" value="1"/>
</dbReference>
<dbReference type="InterPro" id="IPR013154">
    <property type="entry name" value="ADH-like_N"/>
</dbReference>
<protein>
    <submittedName>
        <fullName evidence="1">NAD(P)-dependent alcohol dehydrogenase</fullName>
    </submittedName>
</protein>
<dbReference type="SUPFAM" id="SSF51735">
    <property type="entry name" value="NAD(P)-binding Rossmann-fold domains"/>
    <property type="match status" value="1"/>
</dbReference>
<dbReference type="EMBL" id="CP021358">
    <property type="protein sequence ID" value="ART63743.1"/>
    <property type="molecule type" value="Genomic_DNA"/>
</dbReference>
<dbReference type="InterPro" id="IPR052711">
    <property type="entry name" value="Zinc_ADH-like"/>
</dbReference>
<reference evidence="1 2" key="1">
    <citation type="submission" date="2017-05" db="EMBL/GenBank/DDBJ databases">
        <authorList>
            <person name="Song R."/>
            <person name="Chenine A.L."/>
            <person name="Ruprecht R.M."/>
        </authorList>
    </citation>
    <scope>NUCLEOTIDE SEQUENCE [LARGE SCALE GENOMIC DNA]</scope>
    <source>
        <strain evidence="1">SW32</strain>
    </source>
</reference>
<keyword evidence="2" id="KW-1185">Reference proteome</keyword>
<dbReference type="OrthoDB" id="9787435at2"/>
<dbReference type="GO" id="GO:0016491">
    <property type="term" value="F:oxidoreductase activity"/>
    <property type="evidence" value="ECO:0007669"/>
    <property type="project" value="InterPro"/>
</dbReference>
<gene>
    <name evidence="1" type="ORF">B9H00_12335</name>
</gene>